<dbReference type="PROSITE" id="PS51634">
    <property type="entry name" value="CRC"/>
    <property type="match status" value="1"/>
</dbReference>
<evidence type="ECO:0000313" key="6">
    <source>
        <dbReference type="Ensembl" id="ENSSLUP00000009131.1"/>
    </source>
</evidence>
<dbReference type="PANTHER" id="PTHR12446">
    <property type="entry name" value="TESMIN/TSO1-RELATED"/>
    <property type="match status" value="1"/>
</dbReference>
<feature type="domain" description="CRC" evidence="5">
    <location>
        <begin position="512"/>
        <end position="625"/>
    </location>
</feature>
<evidence type="ECO:0000256" key="3">
    <source>
        <dbReference type="ARBA" id="ARBA00023242"/>
    </source>
</evidence>
<dbReference type="Proteomes" id="UP000694568">
    <property type="component" value="Unplaced"/>
</dbReference>
<evidence type="ECO:0000259" key="5">
    <source>
        <dbReference type="PROSITE" id="PS51634"/>
    </source>
</evidence>
<sequence length="737" mass="78160">MDVVSPDLNSLLPDEIMDTEAIEDIPHSHPDSTSVQSEPNDDTPVPMETDTPMASENLSLCSNVTSTEPTQLPMSISTTSSSLLTLKPGMATSIATTKTTDSLTGTSISTSGLQKLTAPFAISAANHQIILNKVASSQATEAAKSAGTQPQVIKQEGQKLLVTAIGKSGQPIVLQLPHTGSKPGISQMSGDPKSQAPQFKVVTIGGRSELKPAMGSAGNQMTTLQAQQLKTLQIAKKTPTSSAAPIKFIITKTVNSKGLSPQTTVSPVIAGRALTQNSPVMPPRTITLSESLNTSIQSISGKKIAISPLKTPSKNIKQVQSVAVSGVAGSQFKTIIPLTSQPNVQQIQVPGSRFHYVRLVTATTASSAGQPSGPSTSSLQTAKPMVVSTGAVRMSVPIVPAQTIKQMAPKPLTSAAVVTTTQTQQRLIMPATPLPQIQPNFTNLPPGTVLAPAPGGGNVGYAVVPAQYVTQLQQTPFVTLASSSGFPASTAIQTQARLPLNGLSTAEATSRPRKPCNCTKSQCLKLYCDCFANGEFCNNCNCNNCFNNLEHETERLKAIKTCLERNPEAFKPKIGKGKEGESDRRHSKGCNCKRSGCLKNYCECYEAKIMCSSICKCVGCKNFEESPERKTLMHLADAAEVRVQQQTAAKTKLSSQISDLLMRTTPVISSGGGRMPYTFVTKEVLEATCECLLEQAKKAEQPQVEAERMILEEFGHCLMRIISSAGKAKADCASINC</sequence>
<dbReference type="InterPro" id="IPR005172">
    <property type="entry name" value="CRC"/>
</dbReference>
<dbReference type="Ensembl" id="ENSSLUT00000009421.1">
    <property type="protein sequence ID" value="ENSSLUP00000009131.1"/>
    <property type="gene ID" value="ENSSLUG00000004104.1"/>
</dbReference>
<evidence type="ECO:0000256" key="4">
    <source>
        <dbReference type="SAM" id="MobiDB-lite"/>
    </source>
</evidence>
<gene>
    <name evidence="6" type="primary">lin54</name>
</gene>
<comment type="similarity">
    <text evidence="2">Belongs to the lin-54 family.</text>
</comment>
<dbReference type="GeneTree" id="ENSGT00940000155881"/>
<keyword evidence="3" id="KW-0539">Nucleus</keyword>
<dbReference type="InterPro" id="IPR033467">
    <property type="entry name" value="Tesmin/TSO1-like_CXC"/>
</dbReference>
<dbReference type="AlphaFoldDB" id="A0A8C9XDM7"/>
<reference evidence="6" key="1">
    <citation type="submission" date="2025-08" db="UniProtKB">
        <authorList>
            <consortium name="Ensembl"/>
        </authorList>
    </citation>
    <scope>IDENTIFICATION</scope>
</reference>
<keyword evidence="7" id="KW-1185">Reference proteome</keyword>
<dbReference type="GO" id="GO:0006355">
    <property type="term" value="P:regulation of DNA-templated transcription"/>
    <property type="evidence" value="ECO:0007669"/>
    <property type="project" value="TreeGrafter"/>
</dbReference>
<dbReference type="SMART" id="SM01114">
    <property type="entry name" value="CXC"/>
    <property type="match status" value="2"/>
</dbReference>
<evidence type="ECO:0000256" key="2">
    <source>
        <dbReference type="ARBA" id="ARBA00007267"/>
    </source>
</evidence>
<organism evidence="6 7">
    <name type="scientific">Sander lucioperca</name>
    <name type="common">Pike-perch</name>
    <name type="synonym">Perca lucioperca</name>
    <dbReference type="NCBI Taxonomy" id="283035"/>
    <lineage>
        <taxon>Eukaryota</taxon>
        <taxon>Metazoa</taxon>
        <taxon>Chordata</taxon>
        <taxon>Craniata</taxon>
        <taxon>Vertebrata</taxon>
        <taxon>Euteleostomi</taxon>
        <taxon>Actinopterygii</taxon>
        <taxon>Neopterygii</taxon>
        <taxon>Teleostei</taxon>
        <taxon>Neoteleostei</taxon>
        <taxon>Acanthomorphata</taxon>
        <taxon>Eupercaria</taxon>
        <taxon>Perciformes</taxon>
        <taxon>Percoidei</taxon>
        <taxon>Percidae</taxon>
        <taxon>Luciopercinae</taxon>
        <taxon>Sander</taxon>
    </lineage>
</organism>
<dbReference type="GO" id="GO:0005634">
    <property type="term" value="C:nucleus"/>
    <property type="evidence" value="ECO:0007669"/>
    <property type="project" value="UniProtKB-SubCell"/>
</dbReference>
<dbReference type="InterPro" id="IPR028307">
    <property type="entry name" value="Lin-54_fam"/>
</dbReference>
<evidence type="ECO:0000256" key="1">
    <source>
        <dbReference type="ARBA" id="ARBA00004123"/>
    </source>
</evidence>
<reference evidence="6" key="2">
    <citation type="submission" date="2025-09" db="UniProtKB">
        <authorList>
            <consortium name="Ensembl"/>
        </authorList>
    </citation>
    <scope>IDENTIFICATION</scope>
</reference>
<dbReference type="Pfam" id="PF03638">
    <property type="entry name" value="TCR"/>
    <property type="match status" value="2"/>
</dbReference>
<comment type="subcellular location">
    <subcellularLocation>
        <location evidence="1">Nucleus</location>
    </subcellularLocation>
</comment>
<feature type="region of interest" description="Disordered" evidence="4">
    <location>
        <begin position="25"/>
        <end position="53"/>
    </location>
</feature>
<evidence type="ECO:0000313" key="7">
    <source>
        <dbReference type="Proteomes" id="UP000694568"/>
    </source>
</evidence>
<dbReference type="PANTHER" id="PTHR12446:SF34">
    <property type="entry name" value="PROTEIN LIN-54 HOMOLOG"/>
    <property type="match status" value="1"/>
</dbReference>
<name>A0A8C9XDM7_SANLU</name>
<accession>A0A8C9XDM7</accession>
<proteinExistence type="inferred from homology"/>
<protein>
    <submittedName>
        <fullName evidence="6">Lin-54 DREAM MuvB core complex component</fullName>
    </submittedName>
</protein>